<gene>
    <name evidence="5" type="ORF">M3D15_02535</name>
</gene>
<feature type="domain" description="TPM" evidence="4">
    <location>
        <begin position="50"/>
        <end position="162"/>
    </location>
</feature>
<keyword evidence="3" id="KW-0732">Signal</keyword>
<name>A0ABT2HV84_9MICO</name>
<keyword evidence="1" id="KW-0175">Coiled coil</keyword>
<feature type="coiled-coil region" evidence="1">
    <location>
        <begin position="423"/>
        <end position="468"/>
    </location>
</feature>
<evidence type="ECO:0000256" key="2">
    <source>
        <dbReference type="SAM" id="Phobius"/>
    </source>
</evidence>
<keyword evidence="2" id="KW-0812">Transmembrane</keyword>
<evidence type="ECO:0000259" key="4">
    <source>
        <dbReference type="Pfam" id="PF04536"/>
    </source>
</evidence>
<reference evidence="5 6" key="1">
    <citation type="submission" date="2022-04" db="EMBL/GenBank/DDBJ databases">
        <title>Human microbiome associated bacterial genomes.</title>
        <authorList>
            <person name="Sandstrom S."/>
            <person name="Salamzade R."/>
            <person name="Kalan L.R."/>
        </authorList>
    </citation>
    <scope>NUCLEOTIDE SEQUENCE [LARGE SCALE GENOMIC DNA]</scope>
    <source>
        <strain evidence="6">p3-SID1799</strain>
    </source>
</reference>
<keyword evidence="6" id="KW-1185">Reference proteome</keyword>
<comment type="caution">
    <text evidence="5">The sequence shown here is derived from an EMBL/GenBank/DDBJ whole genome shotgun (WGS) entry which is preliminary data.</text>
</comment>
<feature type="transmembrane region" description="Helical" evidence="2">
    <location>
        <begin position="196"/>
        <end position="215"/>
    </location>
</feature>
<evidence type="ECO:0000313" key="5">
    <source>
        <dbReference type="EMBL" id="MCT2042221.1"/>
    </source>
</evidence>
<proteinExistence type="predicted"/>
<keyword evidence="2" id="KW-1133">Transmembrane helix</keyword>
<evidence type="ECO:0000256" key="3">
    <source>
        <dbReference type="SAM" id="SignalP"/>
    </source>
</evidence>
<dbReference type="Proteomes" id="UP001525379">
    <property type="component" value="Unassembled WGS sequence"/>
</dbReference>
<protein>
    <submittedName>
        <fullName evidence="5">TPM domain-containing protein</fullName>
    </submittedName>
</protein>
<sequence>MSRYSSLALPYRVVLALAVAVLSAAFASTFLLPTSPAVAATAKAVDTAVWDEAGELDGRQAEVEQAIEVLESETGARLHVIVVDRFDGASNGFDWASQVAEKSGYDKQDAIFYVGMRAGDFGINASKDLGLSSGQIRDIESLARTKLEADDIAGAAIAVADGARLGLQGKDITGASSGSGASSAPSTSMASAMPSIFLLGGLAILLFSIFGIATWRRSHTRAKEQQALAAASQQRMHDLATRAGQSLVRLDDALKSGEQELSFASAEFGDEAIAPYRTVLVSVREQAGEAFKLQGLLLDHIPDTPEQQFEWNTRILEITERESQRLAQAGKEFDDLRAMAKNVPSTLMAVTEAAQAVQARIASVEQLLERLKQRHTPESLSTLVDTPQQSRDRLAFALDRVTDAQSAHASGRPGEAAVFARDAQEAISQIDVLLGRVERAETELDAAAQLIQAEIADMQNDITLLEQSNPAQPAIDAIARARKEIAAASSAQNAQRNPIGVLDALRAADDELDVQVRALREAQAQVARDRSRVEGILMQARSQFDGASSYINANRGAVGTEARTRLAQAESELGLAQQRMNDAPLEARPHAEQCIARTKEAMRLAENDVQQGAMMLGAPGYGGYGSGYRSRYGGYYGGRSSDFGSAVIGGIIGGMLSGGGSSRSGGFGGGFGGGSGGGFSSGGGGWSSSGGGGFR</sequence>
<dbReference type="EMBL" id="JALXSQ010000006">
    <property type="protein sequence ID" value="MCT2042221.1"/>
    <property type="molecule type" value="Genomic_DNA"/>
</dbReference>
<dbReference type="Gene3D" id="3.10.310.50">
    <property type="match status" value="1"/>
</dbReference>
<dbReference type="InterPro" id="IPR007621">
    <property type="entry name" value="TPM_dom"/>
</dbReference>
<dbReference type="RefSeq" id="WP_206394650.1">
    <property type="nucleotide sequence ID" value="NZ_JAFDPW010000001.1"/>
</dbReference>
<evidence type="ECO:0000256" key="1">
    <source>
        <dbReference type="SAM" id="Coils"/>
    </source>
</evidence>
<dbReference type="Pfam" id="PF04536">
    <property type="entry name" value="TPM_phosphatase"/>
    <property type="match status" value="1"/>
</dbReference>
<feature type="chain" id="PRO_5045878392" evidence="3">
    <location>
        <begin position="40"/>
        <end position="695"/>
    </location>
</feature>
<keyword evidence="2" id="KW-0472">Membrane</keyword>
<accession>A0ABT2HV84</accession>
<evidence type="ECO:0000313" key="6">
    <source>
        <dbReference type="Proteomes" id="UP001525379"/>
    </source>
</evidence>
<organism evidence="5 6">
    <name type="scientific">Pseudoclavibacter albus</name>
    <dbReference type="NCBI Taxonomy" id="272241"/>
    <lineage>
        <taxon>Bacteria</taxon>
        <taxon>Bacillati</taxon>
        <taxon>Actinomycetota</taxon>
        <taxon>Actinomycetes</taxon>
        <taxon>Micrococcales</taxon>
        <taxon>Microbacteriaceae</taxon>
        <taxon>Pseudoclavibacter</taxon>
    </lineage>
</organism>
<feature type="signal peptide" evidence="3">
    <location>
        <begin position="1"/>
        <end position="39"/>
    </location>
</feature>